<evidence type="ECO:0000256" key="7">
    <source>
        <dbReference type="ARBA" id="ARBA00023049"/>
    </source>
</evidence>
<dbReference type="PANTHER" id="PTHR47466">
    <property type="match status" value="1"/>
</dbReference>
<accession>A0A502D3W0</accession>
<gene>
    <name evidence="11" type="ORF">EAH86_02995</name>
</gene>
<feature type="chain" id="PRO_5038656307" evidence="9">
    <location>
        <begin position="31"/>
        <end position="322"/>
    </location>
</feature>
<dbReference type="EMBL" id="RCZM01000001">
    <property type="protein sequence ID" value="TPG19450.1"/>
    <property type="molecule type" value="Genomic_DNA"/>
</dbReference>
<evidence type="ECO:0000313" key="12">
    <source>
        <dbReference type="Proteomes" id="UP000317722"/>
    </source>
</evidence>
<feature type="domain" description="Peptidase M43 pregnancy-associated plasma-A" evidence="10">
    <location>
        <begin position="227"/>
        <end position="310"/>
    </location>
</feature>
<reference evidence="11 12" key="1">
    <citation type="journal article" date="2019" name="Environ. Microbiol.">
        <title>Species interactions and distinct microbial communities in high Arctic permafrost affected cryosols are associated with the CH4 and CO2 gas fluxes.</title>
        <authorList>
            <person name="Altshuler I."/>
            <person name="Hamel J."/>
            <person name="Turney S."/>
            <person name="Magnuson E."/>
            <person name="Levesque R."/>
            <person name="Greer C."/>
            <person name="Whyte L.G."/>
        </authorList>
    </citation>
    <scope>NUCLEOTIDE SEQUENCE [LARGE SCALE GENOMIC DNA]</scope>
    <source>
        <strain evidence="11 12">S9.3A</strain>
    </source>
</reference>
<keyword evidence="2 11" id="KW-0645">Protease</keyword>
<dbReference type="AlphaFoldDB" id="A0A502D3W0"/>
<evidence type="ECO:0000256" key="6">
    <source>
        <dbReference type="ARBA" id="ARBA00022833"/>
    </source>
</evidence>
<dbReference type="InterPro" id="IPR024079">
    <property type="entry name" value="MetalloPept_cat_dom_sf"/>
</dbReference>
<evidence type="ECO:0000256" key="5">
    <source>
        <dbReference type="ARBA" id="ARBA00022801"/>
    </source>
</evidence>
<keyword evidence="3" id="KW-0479">Metal-binding</keyword>
<dbReference type="RefSeq" id="WP_140737098.1">
    <property type="nucleotide sequence ID" value="NZ_RCZM01000001.1"/>
</dbReference>
<keyword evidence="6" id="KW-0862">Zinc</keyword>
<evidence type="ECO:0000256" key="2">
    <source>
        <dbReference type="ARBA" id="ARBA00022670"/>
    </source>
</evidence>
<organism evidence="11 12">
    <name type="scientific">Pedococcus bigeumensis</name>
    <dbReference type="NCBI Taxonomy" id="433644"/>
    <lineage>
        <taxon>Bacteria</taxon>
        <taxon>Bacillati</taxon>
        <taxon>Actinomycetota</taxon>
        <taxon>Actinomycetes</taxon>
        <taxon>Micrococcales</taxon>
        <taxon>Intrasporangiaceae</taxon>
        <taxon>Pedococcus</taxon>
    </lineage>
</organism>
<keyword evidence="7 11" id="KW-0482">Metalloprotease</keyword>
<keyword evidence="4 9" id="KW-0732">Signal</keyword>
<evidence type="ECO:0000256" key="8">
    <source>
        <dbReference type="ARBA" id="ARBA00023157"/>
    </source>
</evidence>
<evidence type="ECO:0000256" key="4">
    <source>
        <dbReference type="ARBA" id="ARBA00022729"/>
    </source>
</evidence>
<evidence type="ECO:0000256" key="3">
    <source>
        <dbReference type="ARBA" id="ARBA00022723"/>
    </source>
</evidence>
<dbReference type="Proteomes" id="UP000317722">
    <property type="component" value="Unassembled WGS sequence"/>
</dbReference>
<dbReference type="Pfam" id="PF05572">
    <property type="entry name" value="Peptidase_M43"/>
    <property type="match status" value="1"/>
</dbReference>
<dbReference type="GO" id="GO:0006508">
    <property type="term" value="P:proteolysis"/>
    <property type="evidence" value="ECO:0007669"/>
    <property type="project" value="UniProtKB-KW"/>
</dbReference>
<evidence type="ECO:0000256" key="9">
    <source>
        <dbReference type="SAM" id="SignalP"/>
    </source>
</evidence>
<dbReference type="Gene3D" id="3.40.390.10">
    <property type="entry name" value="Collagenase (Catalytic Domain)"/>
    <property type="match status" value="1"/>
</dbReference>
<keyword evidence="12" id="KW-1185">Reference proteome</keyword>
<protein>
    <submittedName>
        <fullName evidence="11">Zinc metalloprotease</fullName>
    </submittedName>
</protein>
<dbReference type="CDD" id="cd04275">
    <property type="entry name" value="ZnMc_pappalysin_like"/>
    <property type="match status" value="1"/>
</dbReference>
<feature type="signal peptide" evidence="9">
    <location>
        <begin position="1"/>
        <end position="30"/>
    </location>
</feature>
<dbReference type="GO" id="GO:0046872">
    <property type="term" value="F:metal ion binding"/>
    <property type="evidence" value="ECO:0007669"/>
    <property type="project" value="UniProtKB-KW"/>
</dbReference>
<sequence length="322" mass="33954">MRIRTPLRLGVLTAAAALALLGGGSATVNAAAVTSPGAAACLPGAADSAASGARVKAGSKGAEPELYSKNEANAYGVLTDRTTLPAGSVTIPTVFHMVSDHENTATEKARWQKLIADQMTVLNDSYSGKTAGDAANTPFRFSLSNVTWSVNEAWYHVVPSKQGVEKQMKQSLYTGDARTLNVYAGDIGGGLLGWAYFPKGYNNGRDYIDGVVMLDESMPGGTAGKYSLGDTLTHEVGHWLMLEHTFAHGCAANGDWVADTAPEAMPQFDCPVGADTCPAPGVDPIHNFMDYSQDSCMNMFTKGQADRMSDAWLQFRAGGGKS</sequence>
<dbReference type="OrthoDB" id="6278496at2"/>
<dbReference type="SUPFAM" id="SSF55486">
    <property type="entry name" value="Metalloproteases ('zincins'), catalytic domain"/>
    <property type="match status" value="1"/>
</dbReference>
<proteinExistence type="inferred from homology"/>
<dbReference type="PANTHER" id="PTHR47466:SF1">
    <property type="entry name" value="METALLOPROTEASE MEP1 (AFU_ORTHOLOGUE AFUA_1G07730)-RELATED"/>
    <property type="match status" value="1"/>
</dbReference>
<keyword evidence="5" id="KW-0378">Hydrolase</keyword>
<dbReference type="InterPro" id="IPR008754">
    <property type="entry name" value="Peptidase_M43"/>
</dbReference>
<name>A0A502D3W0_9MICO</name>
<keyword evidence="8" id="KW-1015">Disulfide bond</keyword>
<dbReference type="GO" id="GO:0008237">
    <property type="term" value="F:metallopeptidase activity"/>
    <property type="evidence" value="ECO:0007669"/>
    <property type="project" value="UniProtKB-KW"/>
</dbReference>
<evidence type="ECO:0000313" key="11">
    <source>
        <dbReference type="EMBL" id="TPG19450.1"/>
    </source>
</evidence>
<evidence type="ECO:0000259" key="10">
    <source>
        <dbReference type="Pfam" id="PF05572"/>
    </source>
</evidence>
<comment type="caution">
    <text evidence="11">The sequence shown here is derived from an EMBL/GenBank/DDBJ whole genome shotgun (WGS) entry which is preliminary data.</text>
</comment>
<comment type="similarity">
    <text evidence="1">Belongs to the peptidase M43B family.</text>
</comment>
<evidence type="ECO:0000256" key="1">
    <source>
        <dbReference type="ARBA" id="ARBA00008721"/>
    </source>
</evidence>